<comment type="cofactor">
    <cofactor evidence="1">
        <name>Fe(2+)</name>
        <dbReference type="ChEBI" id="CHEBI:29033"/>
    </cofactor>
</comment>
<comment type="similarity">
    <text evidence="1">Belongs to the Brp/Blh beta-carotene diooxygenase family.</text>
</comment>
<dbReference type="RefSeq" id="WP_311352268.1">
    <property type="nucleotide sequence ID" value="NZ_JAVRHR010000003.1"/>
</dbReference>
<feature type="transmembrane region" description="Helical" evidence="1">
    <location>
        <begin position="30"/>
        <end position="51"/>
    </location>
</feature>
<keyword evidence="1" id="KW-1003">Cell membrane</keyword>
<keyword evidence="1" id="KW-0812">Transmembrane</keyword>
<feature type="transmembrane region" description="Helical" evidence="1">
    <location>
        <begin position="111"/>
        <end position="131"/>
    </location>
</feature>
<evidence type="ECO:0000256" key="1">
    <source>
        <dbReference type="HAMAP-Rule" id="MF_02093"/>
    </source>
</evidence>
<feature type="transmembrane region" description="Helical" evidence="1">
    <location>
        <begin position="264"/>
        <end position="283"/>
    </location>
</feature>
<evidence type="ECO:0000313" key="2">
    <source>
        <dbReference type="EMBL" id="MDT0607974.1"/>
    </source>
</evidence>
<gene>
    <name evidence="2" type="ORF">RM706_13080</name>
</gene>
<feature type="transmembrane region" description="Helical" evidence="1">
    <location>
        <begin position="185"/>
        <end position="210"/>
    </location>
</feature>
<feature type="transmembrane region" description="Helical" evidence="1">
    <location>
        <begin position="241"/>
        <end position="258"/>
    </location>
</feature>
<feature type="transmembrane region" description="Helical" evidence="1">
    <location>
        <begin position="63"/>
        <end position="91"/>
    </location>
</feature>
<dbReference type="Pfam" id="PF15461">
    <property type="entry name" value="BCD"/>
    <property type="match status" value="1"/>
</dbReference>
<reference evidence="2 3" key="1">
    <citation type="submission" date="2023-09" db="EMBL/GenBank/DDBJ databases">
        <authorList>
            <person name="Rey-Velasco X."/>
        </authorList>
    </citation>
    <scope>NUCLEOTIDE SEQUENCE [LARGE SCALE GENOMIC DNA]</scope>
    <source>
        <strain evidence="2 3">F388</strain>
    </source>
</reference>
<keyword evidence="1" id="KW-0479">Metal-binding</keyword>
<evidence type="ECO:0000313" key="3">
    <source>
        <dbReference type="Proteomes" id="UP001255246"/>
    </source>
</evidence>
<keyword evidence="1" id="KW-0560">Oxidoreductase</keyword>
<dbReference type="EC" id="1.13.11.63" evidence="1"/>
<sequence length="290" mass="33724">MKNWLIVLTFFSLWISTMFSENVQQVLAYVLILSVGVLHGANDINLINLITRGKKKKSNFYKVLAYYLSTVILILGVFSIYPPLALFLFIIISGYHFGEQHFKGKVLKEVILTKLFYFFYGLTILFMIFHFNMNKTNPIFLEVIGFSMPDSFFRNILIAAVSGLVLCFLLVNSRKVIIVNVVEEIFYLLILMVVFKVADLLWAFSIYFILWHSIPSLKDQIEMLYGKFEIKGLLKYLKTSWAYWLTSIIGLIALFLIFKDNKEFFISILIYFLAAITFPHVIVMSKLEKN</sequence>
<feature type="transmembrane region" description="Helical" evidence="1">
    <location>
        <begin position="152"/>
        <end position="173"/>
    </location>
</feature>
<proteinExistence type="inferred from homology"/>
<comment type="function">
    <text evidence="1">Catalyzes the cleavage of beta-carotene at its central double bond (15,15') to yield two molecules of all-trans-retinal.</text>
</comment>
<keyword evidence="1" id="KW-1133">Transmembrane helix</keyword>
<keyword evidence="1" id="KW-0408">Iron</keyword>
<keyword evidence="1" id="KW-0472">Membrane</keyword>
<keyword evidence="3" id="KW-1185">Reference proteome</keyword>
<dbReference type="Proteomes" id="UP001255246">
    <property type="component" value="Unassembled WGS sequence"/>
</dbReference>
<protein>
    <recommendedName>
        <fullName evidence="1">Probable beta-carotene 15,15'-dioxygenase</fullName>
        <ecNumber evidence="1">1.13.11.63</ecNumber>
    </recommendedName>
</protein>
<comment type="caution">
    <text evidence="2">The sequence shown here is derived from an EMBL/GenBank/DDBJ whole genome shotgun (WGS) entry which is preliminary data.</text>
</comment>
<dbReference type="InterPro" id="IPR022270">
    <property type="entry name" value="Blh_diox"/>
</dbReference>
<name>A0ABU3ACR5_9FLAO</name>
<organism evidence="2 3">
    <name type="scientific">Croceitalea rosinachiae</name>
    <dbReference type="NCBI Taxonomy" id="3075596"/>
    <lineage>
        <taxon>Bacteria</taxon>
        <taxon>Pseudomonadati</taxon>
        <taxon>Bacteroidota</taxon>
        <taxon>Flavobacteriia</taxon>
        <taxon>Flavobacteriales</taxon>
        <taxon>Flavobacteriaceae</taxon>
        <taxon>Croceitalea</taxon>
    </lineage>
</organism>
<comment type="catalytic activity">
    <reaction evidence="1">
        <text>all-trans-beta-carotene + O2 = 2 all-trans-retinal</text>
        <dbReference type="Rhea" id="RHEA:32887"/>
        <dbReference type="ChEBI" id="CHEBI:15379"/>
        <dbReference type="ChEBI" id="CHEBI:17579"/>
        <dbReference type="ChEBI" id="CHEBI:17898"/>
        <dbReference type="EC" id="1.13.11.63"/>
    </reaction>
</comment>
<dbReference type="NCBIfam" id="TIGR03753">
    <property type="entry name" value="blh_monoox"/>
    <property type="match status" value="1"/>
</dbReference>
<comment type="subcellular location">
    <subcellularLocation>
        <location evidence="1">Cell membrane</location>
        <topology evidence="1">Multi-pass membrane protein</topology>
    </subcellularLocation>
</comment>
<keyword evidence="1" id="KW-0223">Dioxygenase</keyword>
<dbReference type="HAMAP" id="MF_02093">
    <property type="entry name" value="Beta_carotene_diox"/>
    <property type="match status" value="1"/>
</dbReference>
<dbReference type="EMBL" id="JAVRHR010000003">
    <property type="protein sequence ID" value="MDT0607974.1"/>
    <property type="molecule type" value="Genomic_DNA"/>
</dbReference>
<comment type="caution">
    <text evidence="1">Lacks conserved residue(s) required for the propagation of feature annotation.</text>
</comment>
<accession>A0ABU3ACR5</accession>